<feature type="modified residue" description="4-aspartylphosphate" evidence="3">
    <location>
        <position position="55"/>
    </location>
</feature>
<dbReference type="GO" id="GO:0003677">
    <property type="term" value="F:DNA binding"/>
    <property type="evidence" value="ECO:0007669"/>
    <property type="project" value="UniProtKB-KW"/>
</dbReference>
<dbReference type="CDD" id="cd06170">
    <property type="entry name" value="LuxR_C_like"/>
    <property type="match status" value="1"/>
</dbReference>
<evidence type="ECO:0000256" key="2">
    <source>
        <dbReference type="ARBA" id="ARBA00023125"/>
    </source>
</evidence>
<feature type="domain" description="Response regulatory" evidence="5">
    <location>
        <begin position="5"/>
        <end position="120"/>
    </location>
</feature>
<dbReference type="EMBL" id="JAMLDX010000002">
    <property type="protein sequence ID" value="MCP3729553.1"/>
    <property type="molecule type" value="Genomic_DNA"/>
</dbReference>
<evidence type="ECO:0000313" key="6">
    <source>
        <dbReference type="EMBL" id="MCP3729553.1"/>
    </source>
</evidence>
<dbReference type="SMART" id="SM00448">
    <property type="entry name" value="REC"/>
    <property type="match status" value="1"/>
</dbReference>
<evidence type="ECO:0000256" key="1">
    <source>
        <dbReference type="ARBA" id="ARBA00022553"/>
    </source>
</evidence>
<accession>A0A9X2KND6</accession>
<dbReference type="GO" id="GO:0000160">
    <property type="term" value="P:phosphorelay signal transduction system"/>
    <property type="evidence" value="ECO:0007669"/>
    <property type="project" value="InterPro"/>
</dbReference>
<keyword evidence="7" id="KW-1185">Reference proteome</keyword>
<evidence type="ECO:0000313" key="7">
    <source>
        <dbReference type="Proteomes" id="UP001139451"/>
    </source>
</evidence>
<dbReference type="SUPFAM" id="SSF46894">
    <property type="entry name" value="C-terminal effector domain of the bipartite response regulators"/>
    <property type="match status" value="1"/>
</dbReference>
<dbReference type="PRINTS" id="PR00038">
    <property type="entry name" value="HTHLUXR"/>
</dbReference>
<dbReference type="PROSITE" id="PS50043">
    <property type="entry name" value="HTH_LUXR_2"/>
    <property type="match status" value="1"/>
</dbReference>
<dbReference type="Pfam" id="PF00072">
    <property type="entry name" value="Response_reg"/>
    <property type="match status" value="1"/>
</dbReference>
<evidence type="ECO:0000259" key="5">
    <source>
        <dbReference type="PROSITE" id="PS50110"/>
    </source>
</evidence>
<dbReference type="Proteomes" id="UP001139451">
    <property type="component" value="Unassembled WGS sequence"/>
</dbReference>
<dbReference type="InterPro" id="IPR016032">
    <property type="entry name" value="Sig_transdc_resp-reg_C-effctor"/>
</dbReference>
<sequence>MTKPRILVADDHPLMLSGIEAVLRDSEFEVVGTARDGAQALDMIPAARPDVLILDIAMPVRTGMDVVRTLRARHDKRAIVLLTAHISDADLIEALDLKVQGILPKEGAETLLVACLREISAGGQWIERSIMQRALSLAMQGSKSDTKMSLLTLRERSIAQLITRGLRNRDIGVELGVTEGTVKLTLHRIFAKLEVANRVELAMLMQKESAAPPTLAR</sequence>
<dbReference type="InterPro" id="IPR039420">
    <property type="entry name" value="WalR-like"/>
</dbReference>
<dbReference type="InterPro" id="IPR011006">
    <property type="entry name" value="CheY-like_superfamily"/>
</dbReference>
<comment type="caution">
    <text evidence="6">The sequence shown here is derived from an EMBL/GenBank/DDBJ whole genome shotgun (WGS) entry which is preliminary data.</text>
</comment>
<dbReference type="InterPro" id="IPR058245">
    <property type="entry name" value="NreC/VraR/RcsB-like_REC"/>
</dbReference>
<dbReference type="AlphaFoldDB" id="A0A9X2KND6"/>
<dbReference type="InterPro" id="IPR001789">
    <property type="entry name" value="Sig_transdc_resp-reg_receiver"/>
</dbReference>
<dbReference type="Pfam" id="PF00196">
    <property type="entry name" value="GerE"/>
    <property type="match status" value="1"/>
</dbReference>
<dbReference type="RefSeq" id="WP_254291538.1">
    <property type="nucleotide sequence ID" value="NZ_JAMLDX010000002.1"/>
</dbReference>
<dbReference type="PROSITE" id="PS50110">
    <property type="entry name" value="RESPONSE_REGULATORY"/>
    <property type="match status" value="1"/>
</dbReference>
<gene>
    <name evidence="6" type="ORF">M9978_03850</name>
</gene>
<organism evidence="6 7">
    <name type="scientific">Sphingomonas tagetis</name>
    <dbReference type="NCBI Taxonomy" id="2949092"/>
    <lineage>
        <taxon>Bacteria</taxon>
        <taxon>Pseudomonadati</taxon>
        <taxon>Pseudomonadota</taxon>
        <taxon>Alphaproteobacteria</taxon>
        <taxon>Sphingomonadales</taxon>
        <taxon>Sphingomonadaceae</taxon>
        <taxon>Sphingomonas</taxon>
    </lineage>
</organism>
<dbReference type="SMART" id="SM00421">
    <property type="entry name" value="HTH_LUXR"/>
    <property type="match status" value="1"/>
</dbReference>
<keyword evidence="1 3" id="KW-0597">Phosphoprotein</keyword>
<feature type="domain" description="HTH luxR-type" evidence="4">
    <location>
        <begin position="144"/>
        <end position="209"/>
    </location>
</feature>
<dbReference type="Gene3D" id="1.10.10.10">
    <property type="entry name" value="Winged helix-like DNA-binding domain superfamily/Winged helix DNA-binding domain"/>
    <property type="match status" value="1"/>
</dbReference>
<proteinExistence type="predicted"/>
<dbReference type="SUPFAM" id="SSF52172">
    <property type="entry name" value="CheY-like"/>
    <property type="match status" value="1"/>
</dbReference>
<reference evidence="6" key="1">
    <citation type="submission" date="2022-05" db="EMBL/GenBank/DDBJ databases">
        <title>Sphingomonas sp. strain MG17 Genome sequencing and assembly.</title>
        <authorList>
            <person name="Kim I."/>
        </authorList>
    </citation>
    <scope>NUCLEOTIDE SEQUENCE</scope>
    <source>
        <strain evidence="6">MG17</strain>
    </source>
</reference>
<dbReference type="Gene3D" id="3.40.50.2300">
    <property type="match status" value="1"/>
</dbReference>
<dbReference type="InterPro" id="IPR036388">
    <property type="entry name" value="WH-like_DNA-bd_sf"/>
</dbReference>
<dbReference type="InterPro" id="IPR000792">
    <property type="entry name" value="Tscrpt_reg_LuxR_C"/>
</dbReference>
<name>A0A9X2KND6_9SPHN</name>
<dbReference type="PANTHER" id="PTHR43214">
    <property type="entry name" value="TWO-COMPONENT RESPONSE REGULATOR"/>
    <property type="match status" value="1"/>
</dbReference>
<keyword evidence="2" id="KW-0238">DNA-binding</keyword>
<dbReference type="GO" id="GO:0006355">
    <property type="term" value="P:regulation of DNA-templated transcription"/>
    <property type="evidence" value="ECO:0007669"/>
    <property type="project" value="InterPro"/>
</dbReference>
<dbReference type="CDD" id="cd17535">
    <property type="entry name" value="REC_NarL-like"/>
    <property type="match status" value="1"/>
</dbReference>
<protein>
    <submittedName>
        <fullName evidence="6">Response regulator transcription factor</fullName>
    </submittedName>
</protein>
<evidence type="ECO:0000259" key="4">
    <source>
        <dbReference type="PROSITE" id="PS50043"/>
    </source>
</evidence>
<evidence type="ECO:0000256" key="3">
    <source>
        <dbReference type="PROSITE-ProRule" id="PRU00169"/>
    </source>
</evidence>